<dbReference type="AlphaFoldDB" id="A0A3N1NKZ4"/>
<evidence type="ECO:0000313" key="16">
    <source>
        <dbReference type="EMBL" id="ROQ20454.1"/>
    </source>
</evidence>
<dbReference type="PANTHER" id="PTHR30098">
    <property type="entry name" value="LEUCYL/PHENYLALANYL-TRNA--PROTEIN TRANSFERASE"/>
    <property type="match status" value="1"/>
</dbReference>
<dbReference type="InterPro" id="IPR004616">
    <property type="entry name" value="Leu/Phe-tRNA_Trfase"/>
</dbReference>
<evidence type="ECO:0000256" key="7">
    <source>
        <dbReference type="ARBA" id="ARBA00051538"/>
    </source>
</evidence>
<dbReference type="RefSeq" id="WP_123637605.1">
    <property type="nucleotide sequence ID" value="NZ_RJUK01000001.1"/>
</dbReference>
<evidence type="ECO:0000256" key="10">
    <source>
        <dbReference type="ARBA" id="ARBA00066767"/>
    </source>
</evidence>
<evidence type="ECO:0000256" key="11">
    <source>
        <dbReference type="ARBA" id="ARBA00074372"/>
    </source>
</evidence>
<sequence length="234" mass="26364">MITLPWLEPNTLDFPPTTEALDEPNGLLAGGGDLSPERLMRAYRLGIFPWYEEGQPILWWTPDPRAVLFPDHLHVSRSLRKTLKRGEYRVTCDQAFEAVMRACAAPRDGASGTWITDDMLAAYTRLHRQGVAHSIEVWQEERLVGGLYGLALGRVFFGESMFTRADNASKVGFVHLVAQLKAWHFELIDCQVGSAHLFSLGAEEISREAFEKILLDYAYLPSISGPWHLNQPVL</sequence>
<comment type="function">
    <text evidence="8 15">Functions in the N-end rule pathway of protein degradation where it conjugates Leu, Phe and, less efficiently, Met from aminoacyl-tRNAs to the N-termini of proteins containing an N-terminal arginine or lysine.</text>
</comment>
<evidence type="ECO:0000256" key="14">
    <source>
        <dbReference type="ARBA" id="ARBA00083640"/>
    </source>
</evidence>
<evidence type="ECO:0000256" key="6">
    <source>
        <dbReference type="ARBA" id="ARBA00050652"/>
    </source>
</evidence>
<comment type="similarity">
    <text evidence="9 15">Belongs to the L/F-transferase family.</text>
</comment>
<evidence type="ECO:0000256" key="13">
    <source>
        <dbReference type="ARBA" id="ARBA00077165"/>
    </source>
</evidence>
<dbReference type="SUPFAM" id="SSF55729">
    <property type="entry name" value="Acyl-CoA N-acyltransferases (Nat)"/>
    <property type="match status" value="1"/>
</dbReference>
<evidence type="ECO:0000256" key="5">
    <source>
        <dbReference type="ARBA" id="ARBA00050607"/>
    </source>
</evidence>
<dbReference type="Gene3D" id="3.40.630.70">
    <property type="entry name" value="Leucyl/phenylalanyl-tRNA-protein transferase, C-terminal domain"/>
    <property type="match status" value="1"/>
</dbReference>
<comment type="caution">
    <text evidence="16">The sequence shown here is derived from an EMBL/GenBank/DDBJ whole genome shotgun (WGS) entry which is preliminary data.</text>
</comment>
<dbReference type="InterPro" id="IPR042203">
    <property type="entry name" value="Leu/Phe-tRNA_Trfase_C"/>
</dbReference>
<dbReference type="GO" id="GO:0008914">
    <property type="term" value="F:leucyl-tRNA--protein transferase activity"/>
    <property type="evidence" value="ECO:0007669"/>
    <property type="project" value="UniProtKB-UniRule"/>
</dbReference>
<dbReference type="FunFam" id="3.40.630.70:FF:000001">
    <property type="entry name" value="Leucyl/phenylalanyl-tRNA--protein transferase"/>
    <property type="match status" value="1"/>
</dbReference>
<dbReference type="PANTHER" id="PTHR30098:SF2">
    <property type="entry name" value="LEUCYL_PHENYLALANYL-TRNA--PROTEIN TRANSFERASE"/>
    <property type="match status" value="1"/>
</dbReference>
<evidence type="ECO:0000256" key="3">
    <source>
        <dbReference type="ARBA" id="ARBA00022679"/>
    </source>
</evidence>
<keyword evidence="17" id="KW-1185">Reference proteome</keyword>
<dbReference type="Proteomes" id="UP000273643">
    <property type="component" value="Unassembled WGS sequence"/>
</dbReference>
<evidence type="ECO:0000256" key="8">
    <source>
        <dbReference type="ARBA" id="ARBA00054043"/>
    </source>
</evidence>
<dbReference type="Gene3D" id="3.30.70.3550">
    <property type="entry name" value="Leucyl/phenylalanyl-tRNA-protein transferase, N-terminal domain"/>
    <property type="match status" value="1"/>
</dbReference>
<dbReference type="Pfam" id="PF03588">
    <property type="entry name" value="Leu_Phe_trans"/>
    <property type="match status" value="1"/>
</dbReference>
<evidence type="ECO:0000256" key="1">
    <source>
        <dbReference type="ARBA" id="ARBA00004496"/>
    </source>
</evidence>
<dbReference type="GO" id="GO:0030163">
    <property type="term" value="P:protein catabolic process"/>
    <property type="evidence" value="ECO:0007669"/>
    <property type="project" value="UniProtKB-UniRule"/>
</dbReference>
<proteinExistence type="inferred from homology"/>
<gene>
    <name evidence="15" type="primary">aat</name>
    <name evidence="16" type="ORF">EDC38_1060</name>
</gene>
<dbReference type="GO" id="GO:0005737">
    <property type="term" value="C:cytoplasm"/>
    <property type="evidence" value="ECO:0007669"/>
    <property type="project" value="UniProtKB-SubCell"/>
</dbReference>
<evidence type="ECO:0000256" key="2">
    <source>
        <dbReference type="ARBA" id="ARBA00022490"/>
    </source>
</evidence>
<comment type="catalytic activity">
    <reaction evidence="5 15">
        <text>L-phenylalanyl-tRNA(Phe) + an N-terminal L-alpha-aminoacyl-[protein] = an N-terminal L-phenylalanyl-L-alpha-aminoacyl-[protein] + tRNA(Phe)</text>
        <dbReference type="Rhea" id="RHEA:43632"/>
        <dbReference type="Rhea" id="RHEA-COMP:9668"/>
        <dbReference type="Rhea" id="RHEA-COMP:9699"/>
        <dbReference type="Rhea" id="RHEA-COMP:10636"/>
        <dbReference type="Rhea" id="RHEA-COMP:10637"/>
        <dbReference type="ChEBI" id="CHEBI:78442"/>
        <dbReference type="ChEBI" id="CHEBI:78531"/>
        <dbReference type="ChEBI" id="CHEBI:78597"/>
        <dbReference type="ChEBI" id="CHEBI:83561"/>
        <dbReference type="EC" id="2.3.2.6"/>
    </reaction>
</comment>
<keyword evidence="3 15" id="KW-0808">Transferase</keyword>
<evidence type="ECO:0000256" key="4">
    <source>
        <dbReference type="ARBA" id="ARBA00023315"/>
    </source>
</evidence>
<dbReference type="InterPro" id="IPR042221">
    <property type="entry name" value="Leu/Phe-tRNA_Trfase_N"/>
</dbReference>
<dbReference type="FunFam" id="3.30.70.3550:FF:000001">
    <property type="entry name" value="Leucyl/phenylalanyl-tRNA--protein transferase"/>
    <property type="match status" value="1"/>
</dbReference>
<keyword evidence="4 15" id="KW-0012">Acyltransferase</keyword>
<organism evidence="16 17">
    <name type="scientific">Marinimicrobium koreense</name>
    <dbReference type="NCBI Taxonomy" id="306545"/>
    <lineage>
        <taxon>Bacteria</taxon>
        <taxon>Pseudomonadati</taxon>
        <taxon>Pseudomonadota</taxon>
        <taxon>Gammaproteobacteria</taxon>
        <taxon>Cellvibrionales</taxon>
        <taxon>Cellvibrionaceae</taxon>
        <taxon>Marinimicrobium</taxon>
    </lineage>
</organism>
<keyword evidence="2 15" id="KW-0963">Cytoplasm</keyword>
<dbReference type="EC" id="2.3.2.6" evidence="10 15"/>
<dbReference type="EMBL" id="RJUK01000001">
    <property type="protein sequence ID" value="ROQ20454.1"/>
    <property type="molecule type" value="Genomic_DNA"/>
</dbReference>
<evidence type="ECO:0000256" key="15">
    <source>
        <dbReference type="HAMAP-Rule" id="MF_00688"/>
    </source>
</evidence>
<accession>A0A3N1NKZ4</accession>
<evidence type="ECO:0000313" key="17">
    <source>
        <dbReference type="Proteomes" id="UP000273643"/>
    </source>
</evidence>
<protein>
    <recommendedName>
        <fullName evidence="11 15">Leucyl/phenylalanyl-tRNA--protein transferase</fullName>
        <ecNumber evidence="10 15">2.3.2.6</ecNumber>
    </recommendedName>
    <alternativeName>
        <fullName evidence="12 15">L/F-transferase</fullName>
    </alternativeName>
    <alternativeName>
        <fullName evidence="13 15">Leucyltransferase</fullName>
    </alternativeName>
    <alternativeName>
        <fullName evidence="14 15">Phenyalanyltransferase</fullName>
    </alternativeName>
</protein>
<dbReference type="HAMAP" id="MF_00688">
    <property type="entry name" value="Leu_Phe_trans"/>
    <property type="match status" value="1"/>
</dbReference>
<evidence type="ECO:0000256" key="12">
    <source>
        <dbReference type="ARBA" id="ARBA00077136"/>
    </source>
</evidence>
<reference evidence="16 17" key="1">
    <citation type="submission" date="2018-11" db="EMBL/GenBank/DDBJ databases">
        <title>Genomic Encyclopedia of Type Strains, Phase IV (KMG-IV): sequencing the most valuable type-strain genomes for metagenomic binning, comparative biology and taxonomic classification.</title>
        <authorList>
            <person name="Goeker M."/>
        </authorList>
    </citation>
    <scope>NUCLEOTIDE SEQUENCE [LARGE SCALE GENOMIC DNA]</scope>
    <source>
        <strain evidence="16 17">DSM 16974</strain>
    </source>
</reference>
<comment type="catalytic activity">
    <reaction evidence="6 15">
        <text>N-terminal L-arginyl-[protein] + L-leucyl-tRNA(Leu) = N-terminal L-leucyl-L-arginyl-[protein] + tRNA(Leu) + H(+)</text>
        <dbReference type="Rhea" id="RHEA:50416"/>
        <dbReference type="Rhea" id="RHEA-COMP:9613"/>
        <dbReference type="Rhea" id="RHEA-COMP:9622"/>
        <dbReference type="Rhea" id="RHEA-COMP:12672"/>
        <dbReference type="Rhea" id="RHEA-COMP:12673"/>
        <dbReference type="ChEBI" id="CHEBI:15378"/>
        <dbReference type="ChEBI" id="CHEBI:64719"/>
        <dbReference type="ChEBI" id="CHEBI:78442"/>
        <dbReference type="ChEBI" id="CHEBI:78494"/>
        <dbReference type="ChEBI" id="CHEBI:133044"/>
        <dbReference type="EC" id="2.3.2.6"/>
    </reaction>
</comment>
<evidence type="ECO:0000256" key="9">
    <source>
        <dbReference type="ARBA" id="ARBA00061535"/>
    </source>
</evidence>
<name>A0A3N1NKZ4_9GAMM</name>
<dbReference type="NCBIfam" id="TIGR00667">
    <property type="entry name" value="aat"/>
    <property type="match status" value="1"/>
</dbReference>
<dbReference type="InterPro" id="IPR016181">
    <property type="entry name" value="Acyl_CoA_acyltransferase"/>
</dbReference>
<comment type="catalytic activity">
    <reaction evidence="7 15">
        <text>N-terminal L-lysyl-[protein] + L-leucyl-tRNA(Leu) = N-terminal L-leucyl-L-lysyl-[protein] + tRNA(Leu) + H(+)</text>
        <dbReference type="Rhea" id="RHEA:12340"/>
        <dbReference type="Rhea" id="RHEA-COMP:9613"/>
        <dbReference type="Rhea" id="RHEA-COMP:9622"/>
        <dbReference type="Rhea" id="RHEA-COMP:12670"/>
        <dbReference type="Rhea" id="RHEA-COMP:12671"/>
        <dbReference type="ChEBI" id="CHEBI:15378"/>
        <dbReference type="ChEBI" id="CHEBI:65249"/>
        <dbReference type="ChEBI" id="CHEBI:78442"/>
        <dbReference type="ChEBI" id="CHEBI:78494"/>
        <dbReference type="ChEBI" id="CHEBI:133043"/>
        <dbReference type="EC" id="2.3.2.6"/>
    </reaction>
</comment>
<comment type="subcellular location">
    <subcellularLocation>
        <location evidence="1 15">Cytoplasm</location>
    </subcellularLocation>
</comment>
<dbReference type="OrthoDB" id="9790282at2"/>